<keyword evidence="1" id="KW-0472">Membrane</keyword>
<feature type="transmembrane region" description="Helical" evidence="1">
    <location>
        <begin position="202"/>
        <end position="225"/>
    </location>
</feature>
<dbReference type="InParanoid" id="Q7RDT8"/>
<dbReference type="STRING" id="73239.Q7RDT8"/>
<dbReference type="SUPFAM" id="SSF103473">
    <property type="entry name" value="MFS general substrate transporter"/>
    <property type="match status" value="1"/>
</dbReference>
<evidence type="ECO:0000256" key="1">
    <source>
        <dbReference type="SAM" id="Phobius"/>
    </source>
</evidence>
<organism evidence="2 3">
    <name type="scientific">Plasmodium yoelii yoelii</name>
    <dbReference type="NCBI Taxonomy" id="73239"/>
    <lineage>
        <taxon>Eukaryota</taxon>
        <taxon>Sar</taxon>
        <taxon>Alveolata</taxon>
        <taxon>Apicomplexa</taxon>
        <taxon>Aconoidasida</taxon>
        <taxon>Haemosporida</taxon>
        <taxon>Plasmodiidae</taxon>
        <taxon>Plasmodium</taxon>
        <taxon>Plasmodium (Vinckeia)</taxon>
    </lineage>
</organism>
<protein>
    <submittedName>
        <fullName evidence="2">Uncharacterized protein</fullName>
    </submittedName>
</protein>
<reference evidence="2 3" key="1">
    <citation type="journal article" date="2002" name="Nature">
        <title>Genome sequence and comparative analysis of the model rodent malaria parasite Plasmodium yoelii yoelii.</title>
        <authorList>
            <person name="Carlton J.M."/>
            <person name="Angiuoli S.V."/>
            <person name="Suh B.B."/>
            <person name="Kooij T.W."/>
            <person name="Pertea M."/>
            <person name="Silva J.C."/>
            <person name="Ermolaeva M.D."/>
            <person name="Allen J.E."/>
            <person name="Selengut J.D."/>
            <person name="Koo H.L."/>
            <person name="Peterson J.D."/>
            <person name="Pop M."/>
            <person name="Kosack D.S."/>
            <person name="Shumway M.F."/>
            <person name="Bidwell S.L."/>
            <person name="Shallom S.J."/>
            <person name="van Aken S.E."/>
            <person name="Riedmuller S.B."/>
            <person name="Feldblyum T.V."/>
            <person name="Cho J.K."/>
            <person name="Quackenbush J."/>
            <person name="Sedegah M."/>
            <person name="Shoaibi A."/>
            <person name="Cummings L.M."/>
            <person name="Florens L."/>
            <person name="Yates J.R."/>
            <person name="Raine J.D."/>
            <person name="Sinden R.E."/>
            <person name="Harris M.A."/>
            <person name="Cunningham D.A."/>
            <person name="Preiser P.R."/>
            <person name="Bergman L.W."/>
            <person name="Vaidya A.B."/>
            <person name="van Lin L.H."/>
            <person name="Janse C.J."/>
            <person name="Waters A.P."/>
            <person name="Smith H.O."/>
            <person name="White O.R."/>
            <person name="Salzberg S.L."/>
            <person name="Venter J.C."/>
            <person name="Fraser C.M."/>
            <person name="Hoffman S.L."/>
            <person name="Gardner M.J."/>
            <person name="Carucci D.J."/>
        </authorList>
    </citation>
    <scope>NUCLEOTIDE SEQUENCE [LARGE SCALE GENOMIC DNA]</scope>
    <source>
        <strain evidence="2 3">17XNL</strain>
    </source>
</reference>
<sequence>MMYLTKIVSNACLAIINFGLCLSLTSLSRRMLIKGYDICPDGYRGCDKEKCYLFGVIYEHMKFNKITSSYWILMILQKLHMLMPLIFSIISILLLNFVFTMDTPLHLYKSQKYDKFEEIKKKISKVGIDEKHEYHSNEKNNEINIILNDLTIIDFFRNKKLRTNCIIGSILCYLFCFSGCIIIFNNLFLFYNIFETKRESSIISMIFIFIYFLFTIITTKLANYYNNKNKLIILGFVLQLISSFIMMICSLCNLPQKNIKLLGLFVHIMQFLLEHLLCLYF</sequence>
<dbReference type="InterPro" id="IPR036259">
    <property type="entry name" value="MFS_trans_sf"/>
</dbReference>
<gene>
    <name evidence="2" type="ORF">PY05332</name>
</gene>
<dbReference type="Proteomes" id="UP000008553">
    <property type="component" value="Unassembled WGS sequence"/>
</dbReference>
<keyword evidence="1" id="KW-0812">Transmembrane</keyword>
<feature type="transmembrane region" description="Helical" evidence="1">
    <location>
        <begin position="231"/>
        <end position="254"/>
    </location>
</feature>
<feature type="transmembrane region" description="Helical" evidence="1">
    <location>
        <begin position="166"/>
        <end position="190"/>
    </location>
</feature>
<keyword evidence="3" id="KW-1185">Reference proteome</keyword>
<name>Q7RDT8_PLAYO</name>
<dbReference type="PaxDb" id="73239-Q7RDT8"/>
<accession>Q7RDT8</accession>
<comment type="caution">
    <text evidence="2">The sequence shown here is derived from an EMBL/GenBank/DDBJ whole genome shotgun (WGS) entry which is preliminary data.</text>
</comment>
<dbReference type="Gene3D" id="1.20.1250.20">
    <property type="entry name" value="MFS general substrate transporter like domains"/>
    <property type="match status" value="1"/>
</dbReference>
<keyword evidence="1" id="KW-1133">Transmembrane helix</keyword>
<evidence type="ECO:0000313" key="2">
    <source>
        <dbReference type="EMBL" id="EAA17340.1"/>
    </source>
</evidence>
<feature type="transmembrane region" description="Helical" evidence="1">
    <location>
        <begin position="6"/>
        <end position="27"/>
    </location>
</feature>
<feature type="transmembrane region" description="Helical" evidence="1">
    <location>
        <begin position="79"/>
        <end position="99"/>
    </location>
</feature>
<dbReference type="EMBL" id="AABL01001681">
    <property type="protein sequence ID" value="EAA17340.1"/>
    <property type="molecule type" value="Genomic_DNA"/>
</dbReference>
<evidence type="ECO:0000313" key="3">
    <source>
        <dbReference type="Proteomes" id="UP000008553"/>
    </source>
</evidence>
<dbReference type="AlphaFoldDB" id="Q7RDT8"/>
<proteinExistence type="predicted"/>
<feature type="transmembrane region" description="Helical" evidence="1">
    <location>
        <begin position="261"/>
        <end position="280"/>
    </location>
</feature>